<sequence length="271" mass="30392">MSWSEKPTRKAPPLPAQEYDPTPFLNAVSAKCFNARDLVREDLLCHFGFSWKGVVVEGDLAGRIMKSYLLEAYRKQESEASQGSNPPTEERANPPPEEPANPTPAERTKEKEGGLIQAARETVRSSRRSLDEVMAKHDNLMKEIEEVRGVSDAEKKSLANKLAASEASVTRLQEEIKKVGEEAEEKIKKAQEEAEASWEKRKEDFLKSNEFDRLCSTRALSVFQQGFDGCLAQIRTNGYSEAEHPFSFLNVLKSLEALPDEVEVESSMAKK</sequence>
<feature type="region of interest" description="Disordered" evidence="2">
    <location>
        <begin position="1"/>
        <end position="20"/>
    </location>
</feature>
<accession>A0A2Z7A9B6</accession>
<feature type="compositionally biased region" description="Pro residues" evidence="2">
    <location>
        <begin position="93"/>
        <end position="102"/>
    </location>
</feature>
<keyword evidence="4" id="KW-1185">Reference proteome</keyword>
<dbReference type="AlphaFoldDB" id="A0A2Z7A9B6"/>
<evidence type="ECO:0000256" key="2">
    <source>
        <dbReference type="SAM" id="MobiDB-lite"/>
    </source>
</evidence>
<protein>
    <submittedName>
        <fullName evidence="3">Uncharacterized protein</fullName>
    </submittedName>
</protein>
<proteinExistence type="predicted"/>
<evidence type="ECO:0000256" key="1">
    <source>
        <dbReference type="SAM" id="Coils"/>
    </source>
</evidence>
<dbReference type="Proteomes" id="UP000250235">
    <property type="component" value="Unassembled WGS sequence"/>
</dbReference>
<feature type="coiled-coil region" evidence="1">
    <location>
        <begin position="130"/>
        <end position="193"/>
    </location>
</feature>
<evidence type="ECO:0000313" key="3">
    <source>
        <dbReference type="EMBL" id="KZV18231.1"/>
    </source>
</evidence>
<evidence type="ECO:0000313" key="4">
    <source>
        <dbReference type="Proteomes" id="UP000250235"/>
    </source>
</evidence>
<feature type="region of interest" description="Disordered" evidence="2">
    <location>
        <begin position="77"/>
        <end position="129"/>
    </location>
</feature>
<name>A0A2Z7A9B6_9LAMI</name>
<organism evidence="3 4">
    <name type="scientific">Dorcoceras hygrometricum</name>
    <dbReference type="NCBI Taxonomy" id="472368"/>
    <lineage>
        <taxon>Eukaryota</taxon>
        <taxon>Viridiplantae</taxon>
        <taxon>Streptophyta</taxon>
        <taxon>Embryophyta</taxon>
        <taxon>Tracheophyta</taxon>
        <taxon>Spermatophyta</taxon>
        <taxon>Magnoliopsida</taxon>
        <taxon>eudicotyledons</taxon>
        <taxon>Gunneridae</taxon>
        <taxon>Pentapetalae</taxon>
        <taxon>asterids</taxon>
        <taxon>lamiids</taxon>
        <taxon>Lamiales</taxon>
        <taxon>Gesneriaceae</taxon>
        <taxon>Didymocarpoideae</taxon>
        <taxon>Trichosporeae</taxon>
        <taxon>Loxocarpinae</taxon>
        <taxon>Dorcoceras</taxon>
    </lineage>
</organism>
<dbReference type="EMBL" id="KV017488">
    <property type="protein sequence ID" value="KZV18231.1"/>
    <property type="molecule type" value="Genomic_DNA"/>
</dbReference>
<keyword evidence="1" id="KW-0175">Coiled coil</keyword>
<gene>
    <name evidence="3" type="ORF">F511_34130</name>
</gene>
<reference evidence="3 4" key="1">
    <citation type="journal article" date="2015" name="Proc. Natl. Acad. Sci. U.S.A.">
        <title>The resurrection genome of Boea hygrometrica: A blueprint for survival of dehydration.</title>
        <authorList>
            <person name="Xiao L."/>
            <person name="Yang G."/>
            <person name="Zhang L."/>
            <person name="Yang X."/>
            <person name="Zhao S."/>
            <person name="Ji Z."/>
            <person name="Zhou Q."/>
            <person name="Hu M."/>
            <person name="Wang Y."/>
            <person name="Chen M."/>
            <person name="Xu Y."/>
            <person name="Jin H."/>
            <person name="Xiao X."/>
            <person name="Hu G."/>
            <person name="Bao F."/>
            <person name="Hu Y."/>
            <person name="Wan P."/>
            <person name="Li L."/>
            <person name="Deng X."/>
            <person name="Kuang T."/>
            <person name="Xiang C."/>
            <person name="Zhu J.K."/>
            <person name="Oliver M.J."/>
            <person name="He Y."/>
        </authorList>
    </citation>
    <scope>NUCLEOTIDE SEQUENCE [LARGE SCALE GENOMIC DNA]</scope>
    <source>
        <strain evidence="4">cv. XS01</strain>
    </source>
</reference>